<dbReference type="Proteomes" id="UP000805614">
    <property type="component" value="Unassembled WGS sequence"/>
</dbReference>
<dbReference type="Gene3D" id="2.60.40.1730">
    <property type="entry name" value="tricorn interacting facor f3 domain"/>
    <property type="match status" value="1"/>
</dbReference>
<dbReference type="InterPro" id="IPR012778">
    <property type="entry name" value="Pept_M1_aminopeptidase"/>
</dbReference>
<evidence type="ECO:0000256" key="13">
    <source>
        <dbReference type="ARBA" id="ARBA00031533"/>
    </source>
</evidence>
<evidence type="ECO:0000259" key="15">
    <source>
        <dbReference type="Pfam" id="PF11838"/>
    </source>
</evidence>
<dbReference type="InterPro" id="IPR027268">
    <property type="entry name" value="Peptidase_M4/M1_CTD_sf"/>
</dbReference>
<evidence type="ECO:0000256" key="3">
    <source>
        <dbReference type="ARBA" id="ARBA00010136"/>
    </source>
</evidence>
<dbReference type="Pfam" id="PF11838">
    <property type="entry name" value="ERAP1_C"/>
    <property type="match status" value="1"/>
</dbReference>
<evidence type="ECO:0000256" key="2">
    <source>
        <dbReference type="ARBA" id="ARBA00001947"/>
    </source>
</evidence>
<keyword evidence="18" id="KW-1185">Reference proteome</keyword>
<evidence type="ECO:0000256" key="5">
    <source>
        <dbReference type="ARBA" id="ARBA00015611"/>
    </source>
</evidence>
<organism evidence="17 18">
    <name type="scientific">Actinomadura alba</name>
    <dbReference type="NCBI Taxonomy" id="406431"/>
    <lineage>
        <taxon>Bacteria</taxon>
        <taxon>Bacillati</taxon>
        <taxon>Actinomycetota</taxon>
        <taxon>Actinomycetes</taxon>
        <taxon>Streptosporangiales</taxon>
        <taxon>Thermomonosporaceae</taxon>
        <taxon>Actinomadura</taxon>
    </lineage>
</organism>
<dbReference type="InterPro" id="IPR024571">
    <property type="entry name" value="ERAP1-like_C_dom"/>
</dbReference>
<comment type="similarity">
    <text evidence="3">Belongs to the peptidase M1 family.</text>
</comment>
<keyword evidence="6 17" id="KW-0031">Aminopeptidase</keyword>
<dbReference type="PANTHER" id="PTHR11533:SF174">
    <property type="entry name" value="PUROMYCIN-SENSITIVE AMINOPEPTIDASE-RELATED"/>
    <property type="match status" value="1"/>
</dbReference>
<dbReference type="PANTHER" id="PTHR11533">
    <property type="entry name" value="PROTEASE M1 ZINC METALLOPROTEASE"/>
    <property type="match status" value="1"/>
</dbReference>
<keyword evidence="9 17" id="KW-0378">Hydrolase</keyword>
<evidence type="ECO:0000256" key="4">
    <source>
        <dbReference type="ARBA" id="ARBA00012564"/>
    </source>
</evidence>
<comment type="catalytic activity">
    <reaction evidence="1">
        <text>Release of an N-terminal amino acid, Xaa-|-Yaa- from a peptide, amide or arylamide. Xaa is preferably Ala, but may be most amino acids including Pro (slow action). When a terminal hydrophobic residue is followed by a prolyl residue, the two may be released as an intact Xaa-Pro dipeptide.</text>
        <dbReference type="EC" id="3.4.11.2"/>
    </reaction>
</comment>
<keyword evidence="11" id="KW-0482">Metalloprotease</keyword>
<proteinExistence type="inferred from homology"/>
<dbReference type="Pfam" id="PF01433">
    <property type="entry name" value="Peptidase_M1"/>
    <property type="match status" value="1"/>
</dbReference>
<reference evidence="17 18" key="1">
    <citation type="submission" date="2020-06" db="EMBL/GenBank/DDBJ databases">
        <title>Actinomadura xiongansis sp. nov., isolated from soil of Baiyangdian.</title>
        <authorList>
            <person name="Zhang X."/>
        </authorList>
    </citation>
    <scope>NUCLEOTIDE SEQUENCE [LARGE SCALE GENOMIC DNA]</scope>
    <source>
        <strain evidence="17 18">HBUM206468</strain>
    </source>
</reference>
<dbReference type="RefSeq" id="WP_187247909.1">
    <property type="nucleotide sequence ID" value="NZ_BAAAOK010000066.1"/>
</dbReference>
<evidence type="ECO:0000259" key="16">
    <source>
        <dbReference type="Pfam" id="PF17900"/>
    </source>
</evidence>
<evidence type="ECO:0000256" key="10">
    <source>
        <dbReference type="ARBA" id="ARBA00022833"/>
    </source>
</evidence>
<feature type="domain" description="Peptidase M1 membrane alanine aminopeptidase" evidence="14">
    <location>
        <begin position="225"/>
        <end position="439"/>
    </location>
</feature>
<evidence type="ECO:0000256" key="6">
    <source>
        <dbReference type="ARBA" id="ARBA00022438"/>
    </source>
</evidence>
<dbReference type="NCBIfam" id="TIGR02412">
    <property type="entry name" value="pepN_strep_liv"/>
    <property type="match status" value="1"/>
</dbReference>
<dbReference type="CDD" id="cd09602">
    <property type="entry name" value="M1_APN"/>
    <property type="match status" value="1"/>
</dbReference>
<comment type="caution">
    <text evidence="17">The sequence shown here is derived from an EMBL/GenBank/DDBJ whole genome shotgun (WGS) entry which is preliminary data.</text>
</comment>
<evidence type="ECO:0000256" key="1">
    <source>
        <dbReference type="ARBA" id="ARBA00000098"/>
    </source>
</evidence>
<feature type="domain" description="Aminopeptidase N-like N-terminal" evidence="16">
    <location>
        <begin position="102"/>
        <end position="185"/>
    </location>
</feature>
<dbReference type="GO" id="GO:0016285">
    <property type="term" value="F:alanyl aminopeptidase activity"/>
    <property type="evidence" value="ECO:0007669"/>
    <property type="project" value="UniProtKB-EC"/>
</dbReference>
<evidence type="ECO:0000256" key="11">
    <source>
        <dbReference type="ARBA" id="ARBA00023049"/>
    </source>
</evidence>
<protein>
    <recommendedName>
        <fullName evidence="5">Aminopeptidase N</fullName>
        <ecNumber evidence="4">3.4.11.2</ecNumber>
    </recommendedName>
    <alternativeName>
        <fullName evidence="12">Alanine aminopeptidase</fullName>
    </alternativeName>
    <alternativeName>
        <fullName evidence="13">Lysyl aminopeptidase</fullName>
    </alternativeName>
</protein>
<dbReference type="Pfam" id="PF17900">
    <property type="entry name" value="Peptidase_M1_N"/>
    <property type="match status" value="1"/>
</dbReference>
<dbReference type="SUPFAM" id="SSF63737">
    <property type="entry name" value="Leukotriene A4 hydrolase N-terminal domain"/>
    <property type="match status" value="1"/>
</dbReference>
<dbReference type="Gene3D" id="1.10.390.10">
    <property type="entry name" value="Neutral Protease Domain 2"/>
    <property type="match status" value="1"/>
</dbReference>
<gene>
    <name evidence="17" type="primary">pepN</name>
    <name evidence="17" type="ORF">HKK74_36075</name>
</gene>
<dbReference type="EC" id="3.4.11.2" evidence="4"/>
<dbReference type="EMBL" id="JABVEC010000050">
    <property type="protein sequence ID" value="MBC6470869.1"/>
    <property type="molecule type" value="Genomic_DNA"/>
</dbReference>
<evidence type="ECO:0000259" key="14">
    <source>
        <dbReference type="Pfam" id="PF01433"/>
    </source>
</evidence>
<dbReference type="InterPro" id="IPR014782">
    <property type="entry name" value="Peptidase_M1_dom"/>
</dbReference>
<name>A0ABR7M179_9ACTN</name>
<evidence type="ECO:0000256" key="8">
    <source>
        <dbReference type="ARBA" id="ARBA00022723"/>
    </source>
</evidence>
<evidence type="ECO:0000313" key="18">
    <source>
        <dbReference type="Proteomes" id="UP000805614"/>
    </source>
</evidence>
<evidence type="ECO:0000313" key="17">
    <source>
        <dbReference type="EMBL" id="MBC6470869.1"/>
    </source>
</evidence>
<keyword evidence="8" id="KW-0479">Metal-binding</keyword>
<evidence type="ECO:0000256" key="9">
    <source>
        <dbReference type="ARBA" id="ARBA00022801"/>
    </source>
</evidence>
<sequence>MRKTPSLGRDEARTRARVLHVDSYSVDLDLTRGDEVFGSTTVIRFGCREPGATTFVELQPETVHRVVLNGRRLDPASLTDGRLPLPGLAADNELRVEADIRYSRTGEGIQRFTDPADDEVYVHATCGPDQASRVFACFDQPDLKAVFQVSVTAPAHWTVLANGACERSADGVWRFAPTQRISTYLMTVVGGPLHSVHAEHDGIPLGLHCRRSLAPYLDAEAEEILDITRRGFDRYHELFDQRYPFGKYDQAFVPESYFSAVENVACVNFRDDFLFRSAVTDVDREIRAVVIAHELAHMWFGDLVTMRWWDDLWLSESFAEYMGQRVTTGSDRFTGGWAGFAINRKTWGYDADQRPSTHPIAADGIDDTAAALAYFDGISYAKGASALRQLVEWVGDDAFLAGVNEFFARHRFGNADLSDLLAALTRTGGRDVHAWAQRWLRTSGMDTIRTSVTEAGGRLTSAEVIHTGPPDDPGTLRTHRIRVGLYDLVDGAAGRRLVRRDGVDADLFAEPGPDGSAHTPLPALAGARRPDLLLPNDGDMTYAKIRLDARSWQAVTEALSTVEDHITRAMLWATARDMVRDAELPPADYLALTGAHLAAEPVGAIVEAVLAFGRRQIADRFVPLPGREAALATLSGVCREIMSRAEGDPARAGLRLAAVRVLITCAMTTDELAEIRAWLLAGQVPGGPDLDAELRWSALLRLCASGTAGEAQIVAELTRDPSARGREGAARCRAALPDAAAKERAWQRLFSVDEQSDHLLGAIADGFWDPGRPESTSRYVDRYFAEIPESRTRGPVACRLLSGQLFPAHAVSPETVRAAEKCLDRDDLTPNLHRGLTDQLDDLRRALRVRSAG</sequence>
<dbReference type="InterPro" id="IPR050344">
    <property type="entry name" value="Peptidase_M1_aminopeptidases"/>
</dbReference>
<evidence type="ECO:0000256" key="12">
    <source>
        <dbReference type="ARBA" id="ARBA00029811"/>
    </source>
</evidence>
<dbReference type="InterPro" id="IPR042097">
    <property type="entry name" value="Aminopeptidase_N-like_N_sf"/>
</dbReference>
<keyword evidence="10" id="KW-0862">Zinc</keyword>
<keyword evidence="7" id="KW-0645">Protease</keyword>
<evidence type="ECO:0000256" key="7">
    <source>
        <dbReference type="ARBA" id="ARBA00022670"/>
    </source>
</evidence>
<dbReference type="InterPro" id="IPR045357">
    <property type="entry name" value="Aminopeptidase_N-like_N"/>
</dbReference>
<accession>A0ABR7M179</accession>
<dbReference type="InterPro" id="IPR001930">
    <property type="entry name" value="Peptidase_M1"/>
</dbReference>
<feature type="domain" description="ERAP1-like C-terminal" evidence="15">
    <location>
        <begin position="533"/>
        <end position="845"/>
    </location>
</feature>
<dbReference type="SUPFAM" id="SSF55486">
    <property type="entry name" value="Metalloproteases ('zincins'), catalytic domain"/>
    <property type="match status" value="1"/>
</dbReference>
<dbReference type="PRINTS" id="PR00756">
    <property type="entry name" value="ALADIPTASE"/>
</dbReference>
<comment type="cofactor">
    <cofactor evidence="2">
        <name>Zn(2+)</name>
        <dbReference type="ChEBI" id="CHEBI:29105"/>
    </cofactor>
</comment>